<dbReference type="Proteomes" id="UP001470230">
    <property type="component" value="Unassembled WGS sequence"/>
</dbReference>
<evidence type="ECO:0000256" key="2">
    <source>
        <dbReference type="ARBA" id="ARBA00023043"/>
    </source>
</evidence>
<keyword evidence="2 3" id="KW-0040">ANK repeat</keyword>
<protein>
    <recommendedName>
        <fullName evidence="6">Ankyrin repeat protein</fullName>
    </recommendedName>
</protein>
<evidence type="ECO:0000256" key="1">
    <source>
        <dbReference type="ARBA" id="ARBA00022737"/>
    </source>
</evidence>
<dbReference type="PROSITE" id="PS50297">
    <property type="entry name" value="ANK_REP_REGION"/>
    <property type="match status" value="2"/>
</dbReference>
<reference evidence="4 5" key="1">
    <citation type="submission" date="2024-04" db="EMBL/GenBank/DDBJ databases">
        <title>Tritrichomonas musculus Genome.</title>
        <authorList>
            <person name="Alves-Ferreira E."/>
            <person name="Grigg M."/>
            <person name="Lorenzi H."/>
            <person name="Galac M."/>
        </authorList>
    </citation>
    <scope>NUCLEOTIDE SEQUENCE [LARGE SCALE GENOMIC DNA]</scope>
    <source>
        <strain evidence="4 5">EAF2021</strain>
    </source>
</reference>
<feature type="repeat" description="ANK" evidence="3">
    <location>
        <begin position="102"/>
        <end position="134"/>
    </location>
</feature>
<name>A0ABR2KBQ2_9EUKA</name>
<organism evidence="4 5">
    <name type="scientific">Tritrichomonas musculus</name>
    <dbReference type="NCBI Taxonomy" id="1915356"/>
    <lineage>
        <taxon>Eukaryota</taxon>
        <taxon>Metamonada</taxon>
        <taxon>Parabasalia</taxon>
        <taxon>Tritrichomonadida</taxon>
        <taxon>Tritrichomonadidae</taxon>
        <taxon>Tritrichomonas</taxon>
    </lineage>
</organism>
<dbReference type="InterPro" id="IPR002110">
    <property type="entry name" value="Ankyrin_rpt"/>
</dbReference>
<proteinExistence type="predicted"/>
<dbReference type="InterPro" id="IPR036770">
    <property type="entry name" value="Ankyrin_rpt-contain_sf"/>
</dbReference>
<dbReference type="Pfam" id="PF12796">
    <property type="entry name" value="Ank_2"/>
    <property type="match status" value="3"/>
</dbReference>
<keyword evidence="5" id="KW-1185">Reference proteome</keyword>
<accession>A0ABR2KBQ2</accession>
<gene>
    <name evidence="4" type="ORF">M9Y10_033281</name>
</gene>
<dbReference type="EMBL" id="JAPFFF010000005">
    <property type="protein sequence ID" value="KAK8888550.1"/>
    <property type="molecule type" value="Genomic_DNA"/>
</dbReference>
<dbReference type="SUPFAM" id="SSF48403">
    <property type="entry name" value="Ankyrin repeat"/>
    <property type="match status" value="2"/>
</dbReference>
<sequence>MDHNEDNESKDILNSINIEILDSILDDDNEKFFQLISQLTNDGLNYNKGFKITNYRLPAILSDEPSYASLCSFFGSEKCLDSLITLLPDGINSNSFNIADKKGRKPIHFACIGGHLNIIRKFYQEESDFNSKDYRGRTPAHYSALSSTTDSIKYLLLKGINVLTKTDYNEMTPLHLSIMNSNFEIFKFLIENVAKNDFSIFDMSKLTMLHLACESGCVEILDYILSKKEIAKKQMKLTNMFSQKPIDCAIQHGNLECVKKLVKLSKTNLNIHNKKHIPLVIASSEGHFDIVSYLLKQDKVDINVVDYDNKDSLDVAIEKGHIDVVELLIDKGITKKYSEVQIGQTLLKARNNLEMIEILDKKLTIPYNNMGKQFMEQAISFEDKDLIEYFLNKNCTFENIDIFPRFSSKWTPFMTYLKEKGFDFKYCKDNRFIPLIVRSINRGNIQSIKKLIDEGIELNSEIISDYDCINTACKSCKVDLFNFLLSYNPTIKDVNKCLKTLVDKYNFSKKGNRPSKKWMNDCIKMAEILINQFEFYIDDDIVRNTIYSHSLEFLELFKNKVDCFDDLYLDYQRMASSEHIPIFLFLERNGCTFQKIKYNTFFHHQYYYMKGGRGKYHKKCYKNSPVHLNLTASMRTEYDVKTLQFLIIYAKKEDLIYSYFSGKGHKNVIDILVQFNCFDSIIEVYKKLNKILYPKGESKDQFVSLIYESGNNELIKMVESFEEEELNEDEAEDEFFSANRIDHNATLKKLKEKYNYN</sequence>
<evidence type="ECO:0000256" key="3">
    <source>
        <dbReference type="PROSITE-ProRule" id="PRU00023"/>
    </source>
</evidence>
<evidence type="ECO:0008006" key="6">
    <source>
        <dbReference type="Google" id="ProtNLM"/>
    </source>
</evidence>
<keyword evidence="1" id="KW-0677">Repeat</keyword>
<feature type="repeat" description="ANK" evidence="3">
    <location>
        <begin position="135"/>
        <end position="167"/>
    </location>
</feature>
<dbReference type="Gene3D" id="1.25.40.20">
    <property type="entry name" value="Ankyrin repeat-containing domain"/>
    <property type="match status" value="3"/>
</dbReference>
<dbReference type="PROSITE" id="PS50088">
    <property type="entry name" value="ANK_REPEAT"/>
    <property type="match status" value="2"/>
</dbReference>
<dbReference type="PANTHER" id="PTHR24198">
    <property type="entry name" value="ANKYRIN REPEAT AND PROTEIN KINASE DOMAIN-CONTAINING PROTEIN"/>
    <property type="match status" value="1"/>
</dbReference>
<evidence type="ECO:0000313" key="4">
    <source>
        <dbReference type="EMBL" id="KAK8888550.1"/>
    </source>
</evidence>
<evidence type="ECO:0000313" key="5">
    <source>
        <dbReference type="Proteomes" id="UP001470230"/>
    </source>
</evidence>
<dbReference type="SMART" id="SM00248">
    <property type="entry name" value="ANK"/>
    <property type="match status" value="10"/>
</dbReference>
<dbReference type="PANTHER" id="PTHR24198:SF165">
    <property type="entry name" value="ANKYRIN REPEAT-CONTAINING PROTEIN-RELATED"/>
    <property type="match status" value="1"/>
</dbReference>
<comment type="caution">
    <text evidence="4">The sequence shown here is derived from an EMBL/GenBank/DDBJ whole genome shotgun (WGS) entry which is preliminary data.</text>
</comment>